<evidence type="ECO:0000256" key="1">
    <source>
        <dbReference type="ARBA" id="ARBA00005968"/>
    </source>
</evidence>
<organism evidence="3 4">
    <name type="scientific">Rhipicephalus sanguineus</name>
    <name type="common">Brown dog tick</name>
    <name type="synonym">Ixodes sanguineus</name>
    <dbReference type="NCBI Taxonomy" id="34632"/>
    <lineage>
        <taxon>Eukaryota</taxon>
        <taxon>Metazoa</taxon>
        <taxon>Ecdysozoa</taxon>
        <taxon>Arthropoda</taxon>
        <taxon>Chelicerata</taxon>
        <taxon>Arachnida</taxon>
        <taxon>Acari</taxon>
        <taxon>Parasitiformes</taxon>
        <taxon>Ixodida</taxon>
        <taxon>Ixodoidea</taxon>
        <taxon>Ixodidae</taxon>
        <taxon>Rhipicephalinae</taxon>
        <taxon>Rhipicephalus</taxon>
        <taxon>Rhipicephalus</taxon>
    </lineage>
</organism>
<dbReference type="InterPro" id="IPR002931">
    <property type="entry name" value="Transglutaminase-like"/>
</dbReference>
<feature type="domain" description="Transglutaminase-like" evidence="2">
    <location>
        <begin position="218"/>
        <end position="309"/>
    </location>
</feature>
<dbReference type="Gene3D" id="3.90.260.10">
    <property type="entry name" value="Transglutaminase-like"/>
    <property type="match status" value="1"/>
</dbReference>
<dbReference type="SMART" id="SM00460">
    <property type="entry name" value="TGc"/>
    <property type="match status" value="1"/>
</dbReference>
<dbReference type="SUPFAM" id="SSF54001">
    <property type="entry name" value="Cysteine proteinases"/>
    <property type="match status" value="1"/>
</dbReference>
<comment type="caution">
    <text evidence="3">The sequence shown here is derived from an EMBL/GenBank/DDBJ whole genome shotgun (WGS) entry which is preliminary data.</text>
</comment>
<proteinExistence type="inferred from homology"/>
<dbReference type="Pfam" id="PF01841">
    <property type="entry name" value="Transglut_core"/>
    <property type="match status" value="1"/>
</dbReference>
<evidence type="ECO:0000313" key="3">
    <source>
        <dbReference type="EMBL" id="KAH7984774.1"/>
    </source>
</evidence>
<dbReference type="VEuPathDB" id="VectorBase:RSAN_031087"/>
<dbReference type="Gene3D" id="2.60.40.10">
    <property type="entry name" value="Immunoglobulins"/>
    <property type="match status" value="2"/>
</dbReference>
<name>A0A9D4TC62_RHISA</name>
<gene>
    <name evidence="3" type="ORF">HPB52_023893</name>
</gene>
<reference evidence="3" key="2">
    <citation type="submission" date="2021-09" db="EMBL/GenBank/DDBJ databases">
        <authorList>
            <person name="Jia N."/>
            <person name="Wang J."/>
            <person name="Shi W."/>
            <person name="Du L."/>
            <person name="Sun Y."/>
            <person name="Zhan W."/>
            <person name="Jiang J."/>
            <person name="Wang Q."/>
            <person name="Zhang B."/>
            <person name="Ji P."/>
            <person name="Sakyi L.B."/>
            <person name="Cui X."/>
            <person name="Yuan T."/>
            <person name="Jiang B."/>
            <person name="Yang W."/>
            <person name="Lam T.T.-Y."/>
            <person name="Chang Q."/>
            <person name="Ding S."/>
            <person name="Wang X."/>
            <person name="Zhu J."/>
            <person name="Ruan X."/>
            <person name="Zhao L."/>
            <person name="Wei J."/>
            <person name="Que T."/>
            <person name="Du C."/>
            <person name="Cheng J."/>
            <person name="Dai P."/>
            <person name="Han X."/>
            <person name="Huang E."/>
            <person name="Gao Y."/>
            <person name="Liu J."/>
            <person name="Shao H."/>
            <person name="Ye R."/>
            <person name="Li L."/>
            <person name="Wei W."/>
            <person name="Wang X."/>
            <person name="Wang C."/>
            <person name="Huo Q."/>
            <person name="Li W."/>
            <person name="Guo W."/>
            <person name="Chen H."/>
            <person name="Chen S."/>
            <person name="Zhou L."/>
            <person name="Zhou L."/>
            <person name="Ni X."/>
            <person name="Tian J."/>
            <person name="Zhou Y."/>
            <person name="Sheng Y."/>
            <person name="Liu T."/>
            <person name="Pan Y."/>
            <person name="Xia L."/>
            <person name="Li J."/>
            <person name="Zhao F."/>
            <person name="Cao W."/>
        </authorList>
    </citation>
    <scope>NUCLEOTIDE SEQUENCE</scope>
    <source>
        <strain evidence="3">Rsan-2018</strain>
        <tissue evidence="3">Larvae</tissue>
    </source>
</reference>
<keyword evidence="4" id="KW-1185">Reference proteome</keyword>
<comment type="similarity">
    <text evidence="1">Belongs to the transglutaminase superfamily. Transglutaminase family.</text>
</comment>
<dbReference type="InterPro" id="IPR036238">
    <property type="entry name" value="Transglutaminase_C_sf"/>
</dbReference>
<dbReference type="SUPFAM" id="SSF49309">
    <property type="entry name" value="Transglutaminase, two C-terminal domains"/>
    <property type="match status" value="1"/>
</dbReference>
<dbReference type="InterPro" id="IPR038765">
    <property type="entry name" value="Papain-like_cys_pep_sf"/>
</dbReference>
<dbReference type="AlphaFoldDB" id="A0A9D4TC62"/>
<dbReference type="InterPro" id="IPR036985">
    <property type="entry name" value="Transglutaminase-like_sf"/>
</dbReference>
<accession>A0A9D4TC62</accession>
<dbReference type="PANTHER" id="PTHR11590:SF40">
    <property type="entry name" value="HEMOCYTE PROTEIN-GLUTAMINE GAMMA-GLUTAMYLTRANSFERASE-LIKE PROTEIN"/>
    <property type="match status" value="1"/>
</dbReference>
<sequence length="534" mass="58996">MAVVLDFMREGTTLMGHTSGPPEIVEINMHEKQNAKTNNTESYKAIYGEYPFAVLRRGNVFKVGIRFNQFFELGNVPLQAIFKLGASPSESDGTLVMLTAPHSVDKEGKAHEAVDRWTMSVSFHNNDIMLLKFRSPAKAPFEKVTLATIEFLLKAVAADGAQRSDCVSLVRALCAAINVQDDQGLLTGRWSDDYSTGTSPSVWSSTMPILNKYMESGGNSVKYGQCFVFASALVTVLRALGIPSRSVSNFPSAHVEGDDMSLDFYFDEKNKAIEGADMEWNFHVWTEAWMARPDLPTGYGGWQAVDSTPQIVSEGMYKVGPYPVKAIRENRTDLKYDGKYLSASVKAVYRYHKKDPSNPKGWKLVYEKNNMCGRLILTEKFNPSGGRLQPDDITHTYKGPAAQPRGATTDLIQVRLEHEKHVAAGQSGRLLCTITNNDLEEHRVGLTLTAYSAPYSNVRPNALISAQRDFCLQPGASDTLELLISPECYVSKLCPEGMILLEAVATYGNDFTTARSNLAVQMPQLDIQARDAGK</sequence>
<dbReference type="GO" id="GO:0003810">
    <property type="term" value="F:protein-glutamine gamma-glutamyltransferase activity"/>
    <property type="evidence" value="ECO:0007669"/>
    <property type="project" value="InterPro"/>
</dbReference>
<dbReference type="Proteomes" id="UP000821837">
    <property type="component" value="Chromosome 1"/>
</dbReference>
<dbReference type="Pfam" id="PF00868">
    <property type="entry name" value="Transglut_N"/>
    <property type="match status" value="1"/>
</dbReference>
<reference evidence="3" key="1">
    <citation type="journal article" date="2020" name="Cell">
        <title>Large-Scale Comparative Analyses of Tick Genomes Elucidate Their Genetic Diversity and Vector Capacities.</title>
        <authorList>
            <consortium name="Tick Genome and Microbiome Consortium (TIGMIC)"/>
            <person name="Jia N."/>
            <person name="Wang J."/>
            <person name="Shi W."/>
            <person name="Du L."/>
            <person name="Sun Y."/>
            <person name="Zhan W."/>
            <person name="Jiang J.F."/>
            <person name="Wang Q."/>
            <person name="Zhang B."/>
            <person name="Ji P."/>
            <person name="Bell-Sakyi L."/>
            <person name="Cui X.M."/>
            <person name="Yuan T.T."/>
            <person name="Jiang B.G."/>
            <person name="Yang W.F."/>
            <person name="Lam T.T."/>
            <person name="Chang Q.C."/>
            <person name="Ding S.J."/>
            <person name="Wang X.J."/>
            <person name="Zhu J.G."/>
            <person name="Ruan X.D."/>
            <person name="Zhao L."/>
            <person name="Wei J.T."/>
            <person name="Ye R.Z."/>
            <person name="Que T.C."/>
            <person name="Du C.H."/>
            <person name="Zhou Y.H."/>
            <person name="Cheng J.X."/>
            <person name="Dai P.F."/>
            <person name="Guo W.B."/>
            <person name="Han X.H."/>
            <person name="Huang E.J."/>
            <person name="Li L.F."/>
            <person name="Wei W."/>
            <person name="Gao Y.C."/>
            <person name="Liu J.Z."/>
            <person name="Shao H.Z."/>
            <person name="Wang X."/>
            <person name="Wang C.C."/>
            <person name="Yang T.C."/>
            <person name="Huo Q.B."/>
            <person name="Li W."/>
            <person name="Chen H.Y."/>
            <person name="Chen S.E."/>
            <person name="Zhou L.G."/>
            <person name="Ni X.B."/>
            <person name="Tian J.H."/>
            <person name="Sheng Y."/>
            <person name="Liu T."/>
            <person name="Pan Y.S."/>
            <person name="Xia L.Y."/>
            <person name="Li J."/>
            <person name="Zhao F."/>
            <person name="Cao W.C."/>
        </authorList>
    </citation>
    <scope>NUCLEOTIDE SEQUENCE</scope>
    <source>
        <strain evidence="3">Rsan-2018</strain>
    </source>
</reference>
<evidence type="ECO:0000313" key="4">
    <source>
        <dbReference type="Proteomes" id="UP000821837"/>
    </source>
</evidence>
<dbReference type="EMBL" id="JABSTV010001245">
    <property type="protein sequence ID" value="KAH7984774.1"/>
    <property type="molecule type" value="Genomic_DNA"/>
</dbReference>
<dbReference type="InterPro" id="IPR050779">
    <property type="entry name" value="Transglutaminase"/>
</dbReference>
<dbReference type="SUPFAM" id="SSF81296">
    <property type="entry name" value="E set domains"/>
    <property type="match status" value="1"/>
</dbReference>
<dbReference type="PANTHER" id="PTHR11590">
    <property type="entry name" value="PROTEIN-GLUTAMINE GAMMA-GLUTAMYLTRANSFERASE"/>
    <property type="match status" value="1"/>
</dbReference>
<dbReference type="InterPro" id="IPR013783">
    <property type="entry name" value="Ig-like_fold"/>
</dbReference>
<dbReference type="InterPro" id="IPR014756">
    <property type="entry name" value="Ig_E-set"/>
</dbReference>
<protein>
    <recommendedName>
        <fullName evidence="2">Transglutaminase-like domain-containing protein</fullName>
    </recommendedName>
</protein>
<dbReference type="InterPro" id="IPR001102">
    <property type="entry name" value="Transglutaminase_N"/>
</dbReference>
<evidence type="ECO:0000259" key="2">
    <source>
        <dbReference type="SMART" id="SM00460"/>
    </source>
</evidence>